<dbReference type="EMBL" id="PPXC01000007">
    <property type="protein sequence ID" value="POH73313.1"/>
    <property type="molecule type" value="Genomic_DNA"/>
</dbReference>
<dbReference type="RefSeq" id="WP_103465662.1">
    <property type="nucleotide sequence ID" value="NZ_PPXB01000007.1"/>
</dbReference>
<keyword evidence="3" id="KW-0378">Hydrolase</keyword>
<dbReference type="InterPro" id="IPR000917">
    <property type="entry name" value="Sulfatase_N"/>
</dbReference>
<keyword evidence="4" id="KW-0106">Calcium</keyword>
<comment type="caution">
    <text evidence="6">The sequence shown here is derived from an EMBL/GenBank/DDBJ whole genome shotgun (WGS) entry which is preliminary data.</text>
</comment>
<dbReference type="GO" id="GO:0046872">
    <property type="term" value="F:metal ion binding"/>
    <property type="evidence" value="ECO:0007669"/>
    <property type="project" value="UniProtKB-KW"/>
</dbReference>
<keyword evidence="7" id="KW-1185">Reference proteome</keyword>
<proteinExistence type="inferred from homology"/>
<dbReference type="SUPFAM" id="SSF53649">
    <property type="entry name" value="Alkaline phosphatase-like"/>
    <property type="match status" value="1"/>
</dbReference>
<dbReference type="CDD" id="cd16033">
    <property type="entry name" value="sulfatase_like"/>
    <property type="match status" value="1"/>
</dbReference>
<evidence type="ECO:0000256" key="4">
    <source>
        <dbReference type="ARBA" id="ARBA00022837"/>
    </source>
</evidence>
<dbReference type="Gene3D" id="3.40.720.10">
    <property type="entry name" value="Alkaline Phosphatase, subunit A"/>
    <property type="match status" value="1"/>
</dbReference>
<dbReference type="InterPro" id="IPR050738">
    <property type="entry name" value="Sulfatase"/>
</dbReference>
<comment type="similarity">
    <text evidence="1">Belongs to the sulfatase family.</text>
</comment>
<evidence type="ECO:0000313" key="7">
    <source>
        <dbReference type="Proteomes" id="UP000237061"/>
    </source>
</evidence>
<feature type="domain" description="Sulfatase N-terminal" evidence="5">
    <location>
        <begin position="14"/>
        <end position="378"/>
    </location>
</feature>
<keyword evidence="2" id="KW-0479">Metal-binding</keyword>
<reference evidence="6 7" key="1">
    <citation type="submission" date="2018-01" db="EMBL/GenBank/DDBJ databases">
        <title>Arthrobacter sp. nov., from glaciers in China.</title>
        <authorList>
            <person name="Liu Q."/>
            <person name="Xin Y.-H."/>
        </authorList>
    </citation>
    <scope>NUCLEOTIDE SEQUENCE [LARGE SCALE GENOMIC DNA]</scope>
    <source>
        <strain evidence="6 7">HLT2-12-2</strain>
    </source>
</reference>
<dbReference type="Proteomes" id="UP000237061">
    <property type="component" value="Unassembled WGS sequence"/>
</dbReference>
<dbReference type="AlphaFoldDB" id="A0A2S3ZVV0"/>
<dbReference type="OrthoDB" id="9777306at2"/>
<organism evidence="6 7">
    <name type="scientific">Arthrobacter glacialis</name>
    <dbReference type="NCBI Taxonomy" id="1664"/>
    <lineage>
        <taxon>Bacteria</taxon>
        <taxon>Bacillati</taxon>
        <taxon>Actinomycetota</taxon>
        <taxon>Actinomycetes</taxon>
        <taxon>Micrococcales</taxon>
        <taxon>Micrococcaceae</taxon>
        <taxon>Arthrobacter</taxon>
    </lineage>
</organism>
<dbReference type="InterPro" id="IPR017850">
    <property type="entry name" value="Alkaline_phosphatase_core_sf"/>
</dbReference>
<evidence type="ECO:0000256" key="1">
    <source>
        <dbReference type="ARBA" id="ARBA00008779"/>
    </source>
</evidence>
<accession>A0A2S3ZVV0</accession>
<evidence type="ECO:0000256" key="3">
    <source>
        <dbReference type="ARBA" id="ARBA00022801"/>
    </source>
</evidence>
<name>A0A2S3ZVV0_ARTGL</name>
<dbReference type="GO" id="GO:0004065">
    <property type="term" value="F:arylsulfatase activity"/>
    <property type="evidence" value="ECO:0007669"/>
    <property type="project" value="TreeGrafter"/>
</dbReference>
<dbReference type="PROSITE" id="PS00523">
    <property type="entry name" value="SULFATASE_1"/>
    <property type="match status" value="1"/>
</dbReference>
<dbReference type="PANTHER" id="PTHR42693">
    <property type="entry name" value="ARYLSULFATASE FAMILY MEMBER"/>
    <property type="match status" value="1"/>
</dbReference>
<evidence type="ECO:0000256" key="2">
    <source>
        <dbReference type="ARBA" id="ARBA00022723"/>
    </source>
</evidence>
<sequence length="507" mass="56986">MTSPTPSSAPNKRQNMLFLMTDQQRIDTLGCYGNTSQHTPNLDRLAARGTTFDRAYTPTAICTPARASLLTGLQPFEHGLLANYEWNSGHREELPDGLPTFSSALIDQGYRLGHVGKWHVGKDRGPEHYGFEGIHLPGALNVFDDPGYEDWLKANDHPDFRISSPVYTTRADGSQGHLIAGVTDQPTEATFEAFLADQTIAKLREFAAGALQGEDGTPFFLSCHIFGPHLPYLIPQQWYDMVDPSTVELPGSFAETFQGKPLIQQAYAEYWSTDCFTVDEWKKLTAVYWGYVSMIDYEVGRILAVLDELGLTDSTAVMFTADHGEFTGAHRLNDKGPAMYEDIYRIPAILALPGEIERREDRFISLLDFTATFHEIAGADASGVQGRSLLPLATGAEVEGWREDILCEFHGHHFPYAQRMLRNKDVKYIANPEGIDEFYDMVADPDELNNVINVPIYRERVSAMRREMYRQLVERGDKFAQWLAFAGDIPANERVRPVTAVERFITQ</sequence>
<evidence type="ECO:0000259" key="5">
    <source>
        <dbReference type="Pfam" id="PF00884"/>
    </source>
</evidence>
<protein>
    <submittedName>
        <fullName evidence="6">Sulfatase</fullName>
    </submittedName>
</protein>
<dbReference type="PANTHER" id="PTHR42693:SF53">
    <property type="entry name" value="ENDO-4-O-SULFATASE"/>
    <property type="match status" value="1"/>
</dbReference>
<dbReference type="Pfam" id="PF00884">
    <property type="entry name" value="Sulfatase"/>
    <property type="match status" value="1"/>
</dbReference>
<dbReference type="InterPro" id="IPR024607">
    <property type="entry name" value="Sulfatase_CS"/>
</dbReference>
<evidence type="ECO:0000313" key="6">
    <source>
        <dbReference type="EMBL" id="POH73313.1"/>
    </source>
</evidence>
<gene>
    <name evidence="6" type="ORF">CVS27_10330</name>
</gene>